<keyword evidence="3" id="KW-1185">Reference proteome</keyword>
<feature type="region of interest" description="Disordered" evidence="1">
    <location>
        <begin position="1"/>
        <end position="29"/>
    </location>
</feature>
<reference evidence="2" key="1">
    <citation type="submission" date="2021-10" db="EMBL/GenBank/DDBJ databases">
        <title>Melipona bicolor Genome sequencing and assembly.</title>
        <authorList>
            <person name="Araujo N.S."/>
            <person name="Arias M.C."/>
        </authorList>
    </citation>
    <scope>NUCLEOTIDE SEQUENCE</scope>
    <source>
        <strain evidence="2">USP_2M_L1-L4_2017</strain>
        <tissue evidence="2">Whole body</tissue>
    </source>
</reference>
<name>A0AA40FJP2_9HYME</name>
<feature type="compositionally biased region" description="Basic and acidic residues" evidence="1">
    <location>
        <begin position="1"/>
        <end position="13"/>
    </location>
</feature>
<sequence>MSRNTEEYITRDDSDIEEDYESNDSSDCEEDMENIINNELVLRNSINRRPKISSTYSEEEGSNIVQNMENGNQTENYCGQKRI</sequence>
<proteinExistence type="predicted"/>
<gene>
    <name evidence="2" type="ORF">K0M31_012658</name>
</gene>
<protein>
    <submittedName>
        <fullName evidence="2">Uncharacterized protein</fullName>
    </submittedName>
</protein>
<dbReference type="AlphaFoldDB" id="A0AA40FJP2"/>
<evidence type="ECO:0000256" key="1">
    <source>
        <dbReference type="SAM" id="MobiDB-lite"/>
    </source>
</evidence>
<feature type="compositionally biased region" description="Acidic residues" evidence="1">
    <location>
        <begin position="14"/>
        <end position="29"/>
    </location>
</feature>
<accession>A0AA40FJP2</accession>
<dbReference type="Proteomes" id="UP001177670">
    <property type="component" value="Unassembled WGS sequence"/>
</dbReference>
<organism evidence="2 3">
    <name type="scientific">Melipona bicolor</name>
    <dbReference type="NCBI Taxonomy" id="60889"/>
    <lineage>
        <taxon>Eukaryota</taxon>
        <taxon>Metazoa</taxon>
        <taxon>Ecdysozoa</taxon>
        <taxon>Arthropoda</taxon>
        <taxon>Hexapoda</taxon>
        <taxon>Insecta</taxon>
        <taxon>Pterygota</taxon>
        <taxon>Neoptera</taxon>
        <taxon>Endopterygota</taxon>
        <taxon>Hymenoptera</taxon>
        <taxon>Apocrita</taxon>
        <taxon>Aculeata</taxon>
        <taxon>Apoidea</taxon>
        <taxon>Anthophila</taxon>
        <taxon>Apidae</taxon>
        <taxon>Melipona</taxon>
    </lineage>
</organism>
<evidence type="ECO:0000313" key="3">
    <source>
        <dbReference type="Proteomes" id="UP001177670"/>
    </source>
</evidence>
<comment type="caution">
    <text evidence="2">The sequence shown here is derived from an EMBL/GenBank/DDBJ whole genome shotgun (WGS) entry which is preliminary data.</text>
</comment>
<dbReference type="EMBL" id="JAHYIQ010000032">
    <property type="protein sequence ID" value="KAK1120298.1"/>
    <property type="molecule type" value="Genomic_DNA"/>
</dbReference>
<evidence type="ECO:0000313" key="2">
    <source>
        <dbReference type="EMBL" id="KAK1120298.1"/>
    </source>
</evidence>